<keyword evidence="5 9" id="KW-0067">ATP-binding</keyword>
<dbReference type="GO" id="GO:0003684">
    <property type="term" value="F:damaged DNA binding"/>
    <property type="evidence" value="ECO:0007669"/>
    <property type="project" value="UniProtKB-UniRule"/>
</dbReference>
<dbReference type="InterPro" id="IPR036187">
    <property type="entry name" value="DNA_mismatch_repair_MutS_sf"/>
</dbReference>
<feature type="binding site" evidence="9">
    <location>
        <begin position="632"/>
        <end position="639"/>
    </location>
    <ligand>
        <name>ATP</name>
        <dbReference type="ChEBI" id="CHEBI:30616"/>
    </ligand>
</feature>
<dbReference type="GO" id="GO:0140664">
    <property type="term" value="F:ATP-dependent DNA damage sensor activity"/>
    <property type="evidence" value="ECO:0007669"/>
    <property type="project" value="InterPro"/>
</dbReference>
<keyword evidence="6 9" id="KW-0238">DNA-binding</keyword>
<dbReference type="Gene3D" id="3.40.1170.10">
    <property type="entry name" value="DNA repair protein MutS, domain I"/>
    <property type="match status" value="1"/>
</dbReference>
<dbReference type="InterPro" id="IPR027417">
    <property type="entry name" value="P-loop_NTPase"/>
</dbReference>
<comment type="function">
    <text evidence="8 9">This protein is involved in the repair of mismatches in DNA. It is possible that it carries out the mismatch recognition step. This protein has a weak ATPase activity.</text>
</comment>
<feature type="domain" description="DNA mismatch repair proteins mutS family" evidence="11">
    <location>
        <begin position="706"/>
        <end position="722"/>
    </location>
</feature>
<dbReference type="InterPro" id="IPR000432">
    <property type="entry name" value="DNA_mismatch_repair_MutS_C"/>
</dbReference>
<evidence type="ECO:0000259" key="11">
    <source>
        <dbReference type="PROSITE" id="PS00486"/>
    </source>
</evidence>
<dbReference type="RefSeq" id="WP_115153742.1">
    <property type="nucleotide sequence ID" value="NZ_DBFWLE010000013.1"/>
</dbReference>
<dbReference type="InterPro" id="IPR045076">
    <property type="entry name" value="MutS"/>
</dbReference>
<dbReference type="SMART" id="SM00533">
    <property type="entry name" value="MUTSd"/>
    <property type="match status" value="1"/>
</dbReference>
<evidence type="ECO:0000256" key="1">
    <source>
        <dbReference type="ARBA" id="ARBA00006271"/>
    </source>
</evidence>
<reference evidence="12 13" key="1">
    <citation type="submission" date="2018-06" db="EMBL/GenBank/DDBJ databases">
        <authorList>
            <consortium name="Pathogen Informatics"/>
            <person name="Doyle S."/>
        </authorList>
    </citation>
    <scope>NUCLEOTIDE SEQUENCE [LARGE SCALE GENOMIC DNA]</scope>
    <source>
        <strain evidence="12 13">NCTC13063</strain>
    </source>
</reference>
<accession>A0AAQ1UI71</accession>
<evidence type="ECO:0000256" key="9">
    <source>
        <dbReference type="HAMAP-Rule" id="MF_00096"/>
    </source>
</evidence>
<dbReference type="Pfam" id="PF05188">
    <property type="entry name" value="MutS_II"/>
    <property type="match status" value="1"/>
</dbReference>
<dbReference type="AlphaFoldDB" id="A0AAQ1UI71"/>
<dbReference type="InterPro" id="IPR007861">
    <property type="entry name" value="DNA_mismatch_repair_MutS_clamp"/>
</dbReference>
<sequence>MAVNEKGLTPMMRQFFDMKSKHPEALLLFRCGDFYETYCEDAVEAARVLGITLTRRNNGGSTAVTEMAGFPHHALDTYLPKLIRAGKRVAICDQLEDPKKKREQIKGKKGLSEMDKMVKRGITELVTPGVAMGDNVLNYKENNFLAAVHFGKGACGVSFLDISTGEFLTGEGTYDYVEKLLGNFQPKEVLYDRARKQDFERYFGTRFCTFELDDWVFTDQSARQKLLKHFGTKSLKGFGVDHLKNGVIASGAIMQYLELTQHTHIGHITALARIEEDKFVRLDKFTARSLELLQPMQEDGLSLLDVIDRTVTPMGSRLLRRWMVFPLKDVRPINERLDIVDYFFKKPDFRACVDDEFHRMGDLERIISKVAVGRVSPREVVQLKNALTAIRPVKMACLSAGNEALKRVGEQLSLCESLRDRIDKEIQPDPPQLLNKGDVIADNYSPELDELRSISRHGKDYLLEIQQREIEKTGITSLKVGFNNVFGYYLEVRNTFKDKVPEEWVRKQTLAQAERYITQELKEYEEKILGADEKIIMLETKLFNELILAMQEFIPQIQIDANLVAHLDCLLSFAKTSEEHRYVRPTIDESEVLDIKQGRHAVIETQLPIGEQYVPNDVYLDTVKQQVMMITGPNMAGKSALLRQTALIVLLAQVGCFVPAESARIGLVDKIFTRVGASDNISLGESTFMVEMTEASNILNNVSGRSLVLFDELGRGTSTYDGISIAWAIVEYLHEHPKARARTLFATHYHELNEMEKNFPRIKNYNVSVKELNGKVIFLRKLERGGSEHSFGIHVAEIAGMPRSIVKRANVILKQLEADNSGVGAAGKARVKHLDESREGMQLSFFQLDDPVLEQIRDEILGLDINNLTPMEALNKLNDIKKIVGGGKG</sequence>
<dbReference type="SMART" id="SM00534">
    <property type="entry name" value="MUTSac"/>
    <property type="match status" value="1"/>
</dbReference>
<dbReference type="InterPro" id="IPR007695">
    <property type="entry name" value="DNA_mismatch_repair_MutS-lik_N"/>
</dbReference>
<dbReference type="SUPFAM" id="SSF52540">
    <property type="entry name" value="P-loop containing nucleoside triphosphate hydrolases"/>
    <property type="match status" value="1"/>
</dbReference>
<evidence type="ECO:0000313" key="13">
    <source>
        <dbReference type="Proteomes" id="UP000255283"/>
    </source>
</evidence>
<keyword evidence="7 9" id="KW-0234">DNA repair</keyword>
<comment type="similarity">
    <text evidence="1 9 10">Belongs to the DNA mismatch repair MutS family.</text>
</comment>
<protein>
    <recommendedName>
        <fullName evidence="2 9">DNA mismatch repair protein MutS</fullName>
    </recommendedName>
</protein>
<dbReference type="InterPro" id="IPR007860">
    <property type="entry name" value="DNA_mmatch_repair_MutS_con_dom"/>
</dbReference>
<evidence type="ECO:0000313" key="12">
    <source>
        <dbReference type="EMBL" id="SUB80239.1"/>
    </source>
</evidence>
<dbReference type="PIRSF" id="PIRSF037677">
    <property type="entry name" value="DNA_mis_repair_Msh6"/>
    <property type="match status" value="1"/>
</dbReference>
<dbReference type="PANTHER" id="PTHR11361:SF34">
    <property type="entry name" value="DNA MISMATCH REPAIR PROTEIN MSH1, MITOCHONDRIAL"/>
    <property type="match status" value="1"/>
</dbReference>
<dbReference type="GO" id="GO:0005524">
    <property type="term" value="F:ATP binding"/>
    <property type="evidence" value="ECO:0007669"/>
    <property type="project" value="UniProtKB-UniRule"/>
</dbReference>
<dbReference type="NCBIfam" id="NF003810">
    <property type="entry name" value="PRK05399.1"/>
    <property type="match status" value="1"/>
</dbReference>
<evidence type="ECO:0000256" key="7">
    <source>
        <dbReference type="ARBA" id="ARBA00023204"/>
    </source>
</evidence>
<evidence type="ECO:0000256" key="5">
    <source>
        <dbReference type="ARBA" id="ARBA00022840"/>
    </source>
</evidence>
<comment type="caution">
    <text evidence="12">The sequence shown here is derived from an EMBL/GenBank/DDBJ whole genome shotgun (WGS) entry which is preliminary data.</text>
</comment>
<evidence type="ECO:0000256" key="10">
    <source>
        <dbReference type="RuleBase" id="RU003756"/>
    </source>
</evidence>
<dbReference type="Gene3D" id="3.40.50.300">
    <property type="entry name" value="P-loop containing nucleotide triphosphate hydrolases"/>
    <property type="match status" value="1"/>
</dbReference>
<evidence type="ECO:0000256" key="2">
    <source>
        <dbReference type="ARBA" id="ARBA00021982"/>
    </source>
</evidence>
<dbReference type="SUPFAM" id="SSF48334">
    <property type="entry name" value="DNA repair protein MutS, domain III"/>
    <property type="match status" value="1"/>
</dbReference>
<dbReference type="Gene3D" id="3.30.420.110">
    <property type="entry name" value="MutS, connector domain"/>
    <property type="match status" value="1"/>
</dbReference>
<dbReference type="Pfam" id="PF00488">
    <property type="entry name" value="MutS_V"/>
    <property type="match status" value="1"/>
</dbReference>
<dbReference type="EMBL" id="UGTJ01000001">
    <property type="protein sequence ID" value="SUB80239.1"/>
    <property type="molecule type" value="Genomic_DNA"/>
</dbReference>
<dbReference type="PROSITE" id="PS00486">
    <property type="entry name" value="DNA_MISMATCH_REPAIR_2"/>
    <property type="match status" value="1"/>
</dbReference>
<evidence type="ECO:0000256" key="3">
    <source>
        <dbReference type="ARBA" id="ARBA00022741"/>
    </source>
</evidence>
<dbReference type="InterPro" id="IPR036678">
    <property type="entry name" value="MutS_con_dom_sf"/>
</dbReference>
<dbReference type="Proteomes" id="UP000255283">
    <property type="component" value="Unassembled WGS sequence"/>
</dbReference>
<dbReference type="Pfam" id="PF01624">
    <property type="entry name" value="MutS_I"/>
    <property type="match status" value="1"/>
</dbReference>
<keyword evidence="3 9" id="KW-0547">Nucleotide-binding</keyword>
<dbReference type="GO" id="GO:0006298">
    <property type="term" value="P:mismatch repair"/>
    <property type="evidence" value="ECO:0007669"/>
    <property type="project" value="UniProtKB-UniRule"/>
</dbReference>
<dbReference type="SUPFAM" id="SSF53150">
    <property type="entry name" value="DNA repair protein MutS, domain II"/>
    <property type="match status" value="1"/>
</dbReference>
<name>A0AAQ1UI71_9BACT</name>
<dbReference type="Gene3D" id="1.10.1420.10">
    <property type="match status" value="2"/>
</dbReference>
<dbReference type="PANTHER" id="PTHR11361">
    <property type="entry name" value="DNA MISMATCH REPAIR PROTEIN MUTS FAMILY MEMBER"/>
    <property type="match status" value="1"/>
</dbReference>
<dbReference type="CDD" id="cd03284">
    <property type="entry name" value="ABC_MutS1"/>
    <property type="match status" value="1"/>
</dbReference>
<gene>
    <name evidence="12" type="primary">mutS_1</name>
    <name evidence="9" type="synonym">mutS</name>
    <name evidence="12" type="ORF">NCTC13063_01522</name>
</gene>
<keyword evidence="4 9" id="KW-0227">DNA damage</keyword>
<dbReference type="SUPFAM" id="SSF55271">
    <property type="entry name" value="DNA repair protein MutS, domain I"/>
    <property type="match status" value="1"/>
</dbReference>
<dbReference type="InterPro" id="IPR017261">
    <property type="entry name" value="DNA_mismatch_repair_MutS/MSH"/>
</dbReference>
<dbReference type="InterPro" id="IPR016151">
    <property type="entry name" value="DNA_mismatch_repair_MutS_N"/>
</dbReference>
<dbReference type="HAMAP" id="MF_00096">
    <property type="entry name" value="MutS"/>
    <property type="match status" value="1"/>
</dbReference>
<evidence type="ECO:0000256" key="8">
    <source>
        <dbReference type="ARBA" id="ARBA00024647"/>
    </source>
</evidence>
<dbReference type="NCBIfam" id="TIGR01070">
    <property type="entry name" value="mutS1"/>
    <property type="match status" value="1"/>
</dbReference>
<dbReference type="InterPro" id="IPR005748">
    <property type="entry name" value="DNA_mismatch_repair_MutS"/>
</dbReference>
<dbReference type="GO" id="GO:0030983">
    <property type="term" value="F:mismatched DNA binding"/>
    <property type="evidence" value="ECO:0007669"/>
    <property type="project" value="InterPro"/>
</dbReference>
<dbReference type="FunFam" id="3.40.50.300:FF:000870">
    <property type="entry name" value="MutS protein homolog 4"/>
    <property type="match status" value="1"/>
</dbReference>
<dbReference type="Pfam" id="PF05192">
    <property type="entry name" value="MutS_III"/>
    <property type="match status" value="1"/>
</dbReference>
<dbReference type="InterPro" id="IPR007696">
    <property type="entry name" value="DNA_mismatch_repair_MutS_core"/>
</dbReference>
<evidence type="ECO:0000256" key="6">
    <source>
        <dbReference type="ARBA" id="ARBA00023125"/>
    </source>
</evidence>
<proteinExistence type="inferred from homology"/>
<evidence type="ECO:0000256" key="4">
    <source>
        <dbReference type="ARBA" id="ARBA00022763"/>
    </source>
</evidence>
<dbReference type="Pfam" id="PF05190">
    <property type="entry name" value="MutS_IV"/>
    <property type="match status" value="1"/>
</dbReference>
<organism evidence="12 13">
    <name type="scientific">Segatella buccae</name>
    <dbReference type="NCBI Taxonomy" id="28126"/>
    <lineage>
        <taxon>Bacteria</taxon>
        <taxon>Pseudomonadati</taxon>
        <taxon>Bacteroidota</taxon>
        <taxon>Bacteroidia</taxon>
        <taxon>Bacteroidales</taxon>
        <taxon>Prevotellaceae</taxon>
        <taxon>Segatella</taxon>
    </lineage>
</organism>
<dbReference type="GO" id="GO:0005829">
    <property type="term" value="C:cytosol"/>
    <property type="evidence" value="ECO:0007669"/>
    <property type="project" value="TreeGrafter"/>
</dbReference>